<organism evidence="7 8">
    <name type="scientific">Vibrio parahaemolyticus</name>
    <dbReference type="NCBI Taxonomy" id="670"/>
    <lineage>
        <taxon>Bacteria</taxon>
        <taxon>Pseudomonadati</taxon>
        <taxon>Pseudomonadota</taxon>
        <taxon>Gammaproteobacteria</taxon>
        <taxon>Vibrionales</taxon>
        <taxon>Vibrionaceae</taxon>
        <taxon>Vibrio</taxon>
    </lineage>
</organism>
<keyword evidence="3" id="KW-0808">Transferase</keyword>
<dbReference type="InterPro" id="IPR050390">
    <property type="entry name" value="C5-Methyltransferase"/>
</dbReference>
<evidence type="ECO:0000256" key="2">
    <source>
        <dbReference type="ARBA" id="ARBA00022603"/>
    </source>
</evidence>
<reference evidence="7" key="1">
    <citation type="submission" date="2020-09" db="EMBL/GenBank/DDBJ databases">
        <title>Genome sequence of Vibrio parahaemolyticus isolates.</title>
        <authorList>
            <person name="Hammerl J.A."/>
            <person name="Strauch E."/>
        </authorList>
    </citation>
    <scope>NUCLEOTIDE SEQUENCE</scope>
    <source>
        <strain evidence="7">17-VB00146</strain>
    </source>
</reference>
<comment type="caution">
    <text evidence="7">The sequence shown here is derived from an EMBL/GenBank/DDBJ whole genome shotgun (WGS) entry which is preliminary data.</text>
</comment>
<dbReference type="Proteomes" id="UP000726777">
    <property type="component" value="Unassembled WGS sequence"/>
</dbReference>
<dbReference type="EC" id="2.1.1.37" evidence="1"/>
<name>A0A9Q3YHN6_VIBPH</name>
<dbReference type="Gene3D" id="3.40.50.150">
    <property type="entry name" value="Vaccinia Virus protein VP39"/>
    <property type="match status" value="1"/>
</dbReference>
<dbReference type="EMBL" id="JACVHL010000002">
    <property type="protein sequence ID" value="MCC3803757.1"/>
    <property type="molecule type" value="Genomic_DNA"/>
</dbReference>
<comment type="catalytic activity">
    <reaction evidence="6">
        <text>a 2'-deoxycytidine in DNA + S-adenosyl-L-methionine = a 5-methyl-2'-deoxycytidine in DNA + S-adenosyl-L-homocysteine + H(+)</text>
        <dbReference type="Rhea" id="RHEA:13681"/>
        <dbReference type="Rhea" id="RHEA-COMP:11369"/>
        <dbReference type="Rhea" id="RHEA-COMP:11370"/>
        <dbReference type="ChEBI" id="CHEBI:15378"/>
        <dbReference type="ChEBI" id="CHEBI:57856"/>
        <dbReference type="ChEBI" id="CHEBI:59789"/>
        <dbReference type="ChEBI" id="CHEBI:85452"/>
        <dbReference type="ChEBI" id="CHEBI:85454"/>
        <dbReference type="EC" id="2.1.1.37"/>
    </reaction>
</comment>
<dbReference type="GO" id="GO:0032259">
    <property type="term" value="P:methylation"/>
    <property type="evidence" value="ECO:0007669"/>
    <property type="project" value="UniProtKB-KW"/>
</dbReference>
<evidence type="ECO:0000256" key="3">
    <source>
        <dbReference type="ARBA" id="ARBA00022679"/>
    </source>
</evidence>
<dbReference type="PANTHER" id="PTHR10629:SF52">
    <property type="entry name" value="DNA (CYTOSINE-5)-METHYLTRANSFERASE 1"/>
    <property type="match status" value="1"/>
</dbReference>
<protein>
    <recommendedName>
        <fullName evidence="1">DNA (cytosine-5-)-methyltransferase</fullName>
        <ecNumber evidence="1">2.1.1.37</ecNumber>
    </recommendedName>
</protein>
<proteinExistence type="predicted"/>
<dbReference type="GO" id="GO:0044027">
    <property type="term" value="P:negative regulation of gene expression via chromosomal CpG island methylation"/>
    <property type="evidence" value="ECO:0007669"/>
    <property type="project" value="TreeGrafter"/>
</dbReference>
<keyword evidence="5" id="KW-0680">Restriction system</keyword>
<evidence type="ECO:0000256" key="4">
    <source>
        <dbReference type="ARBA" id="ARBA00022691"/>
    </source>
</evidence>
<accession>A0A9Q3YHN6</accession>
<evidence type="ECO:0000256" key="1">
    <source>
        <dbReference type="ARBA" id="ARBA00011975"/>
    </source>
</evidence>
<dbReference type="GO" id="GO:0009307">
    <property type="term" value="P:DNA restriction-modification system"/>
    <property type="evidence" value="ECO:0007669"/>
    <property type="project" value="UniProtKB-KW"/>
</dbReference>
<keyword evidence="2 7" id="KW-0489">Methyltransferase</keyword>
<dbReference type="PANTHER" id="PTHR10629">
    <property type="entry name" value="CYTOSINE-SPECIFIC METHYLTRANSFERASE"/>
    <property type="match status" value="1"/>
</dbReference>
<dbReference type="InterPro" id="IPR001525">
    <property type="entry name" value="C5_MeTfrase"/>
</dbReference>
<dbReference type="RefSeq" id="WP_228085429.1">
    <property type="nucleotide sequence ID" value="NZ_JACVHL010000002.1"/>
</dbReference>
<evidence type="ECO:0000256" key="5">
    <source>
        <dbReference type="ARBA" id="ARBA00022747"/>
    </source>
</evidence>
<dbReference type="AlphaFoldDB" id="A0A9Q3YHN6"/>
<dbReference type="InterPro" id="IPR029063">
    <property type="entry name" value="SAM-dependent_MTases_sf"/>
</dbReference>
<dbReference type="SUPFAM" id="SSF53335">
    <property type="entry name" value="S-adenosyl-L-methionine-dependent methyltransferases"/>
    <property type="match status" value="1"/>
</dbReference>
<evidence type="ECO:0000256" key="6">
    <source>
        <dbReference type="ARBA" id="ARBA00047422"/>
    </source>
</evidence>
<dbReference type="GO" id="GO:0003886">
    <property type="term" value="F:DNA (cytosine-5-)-methyltransferase activity"/>
    <property type="evidence" value="ECO:0007669"/>
    <property type="project" value="UniProtKB-EC"/>
</dbReference>
<evidence type="ECO:0000313" key="8">
    <source>
        <dbReference type="Proteomes" id="UP000726777"/>
    </source>
</evidence>
<dbReference type="GO" id="GO:0003677">
    <property type="term" value="F:DNA binding"/>
    <property type="evidence" value="ECO:0007669"/>
    <property type="project" value="TreeGrafter"/>
</dbReference>
<gene>
    <name evidence="7" type="ORF">IB292_01785</name>
</gene>
<keyword evidence="4" id="KW-0949">S-adenosyl-L-methionine</keyword>
<evidence type="ECO:0000313" key="7">
    <source>
        <dbReference type="EMBL" id="MCC3803757.1"/>
    </source>
</evidence>
<dbReference type="Pfam" id="PF00145">
    <property type="entry name" value="DNA_methylase"/>
    <property type="match status" value="1"/>
</dbReference>
<sequence>MQTAPQLPYIEFCAGISAFHIASQSVKNLDFQCIGTSEIDSFCNTYLEQQGLNIFGGLQYVACPASEHPYAKICEAEDVVPCELNDGVGSLTYEDLMEGVVEWPKAIFAGWPCQSLSPANTLEGRGINGGKSDLYHDLMDKIEDLSAELVVLENSEKLTSGGLEIVVRDLTSLGYKVEWDIIAASAFGYPYYRHRCFVVAYNEESPLFSSSTKVLDIVAQKFAVKRPGEKFPFINNHSEQLLDKICTLEPKGNYRRHRVAALGNSINVDIAYSILQTIADLYTGKQFADVVDCRKTPFLLEELESHSKSGFKKFPSRGYASKSELYCGERDFNLNPLLNQHKELGMMASLIRNDHKNNFTTTSRLSRPGGLGGLTGFFMSELGLNEGALNPSYCELYMGFPEGKTKVSSKLIRNKLLPN</sequence>